<dbReference type="SUPFAM" id="SSF51161">
    <property type="entry name" value="Trimeric LpxA-like enzymes"/>
    <property type="match status" value="2"/>
</dbReference>
<proteinExistence type="predicted"/>
<organism evidence="1 2">
    <name type="scientific">Corallococcus macrosporus DSM 14697</name>
    <dbReference type="NCBI Taxonomy" id="1189310"/>
    <lineage>
        <taxon>Bacteria</taxon>
        <taxon>Pseudomonadati</taxon>
        <taxon>Myxococcota</taxon>
        <taxon>Myxococcia</taxon>
        <taxon>Myxococcales</taxon>
        <taxon>Cystobacterineae</taxon>
        <taxon>Myxococcaceae</taxon>
        <taxon>Corallococcus</taxon>
    </lineage>
</organism>
<sequence length="353" mass="35939">MVISLPHESAPAVPVGGAAHFSLSSSARVLGTLHLGPGANIAQGAVVRSHDGAVRLGAGSAVMENGVIIGLPQHPVTVGERTFLDHRSLVLGAEVGALCDVGGGSILMPGARIGTRCLLGEGTLIPAGTVVPDDSVVVGRPGRILRRTTADDVERLRKRRGGSLDLPGQPLTAFSARDRAEDAPMGQLYTFRDKHPLVHPTATLFSSAEVTGDVIIGPGCVIGPGVKILGDGNGPVRIGAGVQVLANTVLHRLSDHALTLEDGVIIGPGCTVHGSHVGANTVVEPGAILCDGTRLGRGSFVGAGSLVKQGSAFADGAHVEGFPATQTGTLASLPPVPRWALRPEDLPGLRRIG</sequence>
<accession>A0A250K659</accession>
<name>A0A250K659_9BACT</name>
<gene>
    <name evidence="1" type="ORF">MYMAC_006820</name>
</gene>
<dbReference type="InterPro" id="IPR050484">
    <property type="entry name" value="Transf_Hexapept/Carb_Anhydrase"/>
</dbReference>
<dbReference type="OrthoDB" id="9803036at2"/>
<keyword evidence="2" id="KW-1185">Reference proteome</keyword>
<dbReference type="KEGG" id="mmas:MYMAC_006820"/>
<dbReference type="Proteomes" id="UP000217343">
    <property type="component" value="Chromosome"/>
</dbReference>
<dbReference type="PANTHER" id="PTHR13061">
    <property type="entry name" value="DYNACTIN SUBUNIT P25"/>
    <property type="match status" value="1"/>
</dbReference>
<dbReference type="InterPro" id="IPR011004">
    <property type="entry name" value="Trimer_LpxA-like_sf"/>
</dbReference>
<reference evidence="1 2" key="1">
    <citation type="submission" date="2017-06" db="EMBL/GenBank/DDBJ databases">
        <title>Sequencing and comparative analysis of myxobacterial genomes.</title>
        <authorList>
            <person name="Rupp O."/>
            <person name="Goesmann A."/>
            <person name="Sogaard-Andersen L."/>
        </authorList>
    </citation>
    <scope>NUCLEOTIDE SEQUENCE [LARGE SCALE GENOMIC DNA]</scope>
    <source>
        <strain evidence="1 2">DSM 14697</strain>
    </source>
</reference>
<evidence type="ECO:0008006" key="3">
    <source>
        <dbReference type="Google" id="ProtNLM"/>
    </source>
</evidence>
<dbReference type="InterPro" id="IPR001451">
    <property type="entry name" value="Hexapep"/>
</dbReference>
<dbReference type="AlphaFoldDB" id="A0A250K659"/>
<dbReference type="EMBL" id="CP022203">
    <property type="protein sequence ID" value="ATB51162.1"/>
    <property type="molecule type" value="Genomic_DNA"/>
</dbReference>
<protein>
    <recommendedName>
        <fullName evidence="3">UDP-3-O-(3-hydroxymyristoyl) glucosamine N-acyltransferase</fullName>
    </recommendedName>
</protein>
<dbReference type="PANTHER" id="PTHR13061:SF29">
    <property type="entry name" value="GAMMA CARBONIC ANHYDRASE-LIKE 1, MITOCHONDRIAL-RELATED"/>
    <property type="match status" value="1"/>
</dbReference>
<evidence type="ECO:0000313" key="2">
    <source>
        <dbReference type="Proteomes" id="UP000217343"/>
    </source>
</evidence>
<dbReference type="Gene3D" id="2.160.10.10">
    <property type="entry name" value="Hexapeptide repeat proteins"/>
    <property type="match status" value="2"/>
</dbReference>
<evidence type="ECO:0000313" key="1">
    <source>
        <dbReference type="EMBL" id="ATB51162.1"/>
    </source>
</evidence>
<dbReference type="Pfam" id="PF14602">
    <property type="entry name" value="Hexapep_2"/>
    <property type="match status" value="1"/>
</dbReference>